<dbReference type="Proteomes" id="UP001523216">
    <property type="component" value="Unassembled WGS sequence"/>
</dbReference>
<evidence type="ECO:0000256" key="1">
    <source>
        <dbReference type="SAM" id="MobiDB-lite"/>
    </source>
</evidence>
<gene>
    <name evidence="2" type="ORF">LXN57_32710</name>
</gene>
<comment type="caution">
    <text evidence="2">The sequence shown here is derived from an EMBL/GenBank/DDBJ whole genome shotgun (WGS) entry which is preliminary data.</text>
</comment>
<proteinExistence type="predicted"/>
<name>A0ABT0YAL1_9ACTN</name>
<feature type="region of interest" description="Disordered" evidence="1">
    <location>
        <begin position="47"/>
        <end position="76"/>
    </location>
</feature>
<keyword evidence="3" id="KW-1185">Reference proteome</keyword>
<organism evidence="2 3">
    <name type="scientific">Paractinoplanes hotanensis</name>
    <dbReference type="NCBI Taxonomy" id="2906497"/>
    <lineage>
        <taxon>Bacteria</taxon>
        <taxon>Bacillati</taxon>
        <taxon>Actinomycetota</taxon>
        <taxon>Actinomycetes</taxon>
        <taxon>Micromonosporales</taxon>
        <taxon>Micromonosporaceae</taxon>
        <taxon>Paractinoplanes</taxon>
    </lineage>
</organism>
<sequence>MTWVERNFGYAVARAYAGHNTGRDIGVTATYVRADIHEVAQALAALTGEPHPLADAEPGSENRTADPSQIRLGPAIDLPRSRAERMLLSRQR</sequence>
<dbReference type="RefSeq" id="WP_251802059.1">
    <property type="nucleotide sequence ID" value="NZ_JAMQOL010000048.1"/>
</dbReference>
<dbReference type="EMBL" id="JAMQOL010000048">
    <property type="protein sequence ID" value="MCM4082339.1"/>
    <property type="molecule type" value="Genomic_DNA"/>
</dbReference>
<protein>
    <recommendedName>
        <fullName evidence="4">Integrase</fullName>
    </recommendedName>
</protein>
<reference evidence="2 3" key="1">
    <citation type="submission" date="2022-06" db="EMBL/GenBank/DDBJ databases">
        <title>Actinoplanes abujensis sp. nov., isolated from Nigerian arid soil.</title>
        <authorList>
            <person name="Ding P."/>
        </authorList>
    </citation>
    <scope>NUCLEOTIDE SEQUENCE [LARGE SCALE GENOMIC DNA]</scope>
    <source>
        <strain evidence="3">TRM88002</strain>
    </source>
</reference>
<accession>A0ABT0YAL1</accession>
<evidence type="ECO:0000313" key="3">
    <source>
        <dbReference type="Proteomes" id="UP001523216"/>
    </source>
</evidence>
<evidence type="ECO:0000313" key="2">
    <source>
        <dbReference type="EMBL" id="MCM4082339.1"/>
    </source>
</evidence>
<evidence type="ECO:0008006" key="4">
    <source>
        <dbReference type="Google" id="ProtNLM"/>
    </source>
</evidence>